<keyword evidence="3" id="KW-1185">Reference proteome</keyword>
<reference evidence="2 3" key="1">
    <citation type="journal article" date="2016" name="Antonie Van Leeuwenhoek">
        <title>Dongia soli sp. nov., isolated from soil from Dokdo, Korea.</title>
        <authorList>
            <person name="Kim D.U."/>
            <person name="Lee H."/>
            <person name="Kim H."/>
            <person name="Kim S.G."/>
            <person name="Ka J.O."/>
        </authorList>
    </citation>
    <scope>NUCLEOTIDE SEQUENCE [LARGE SCALE GENOMIC DNA]</scope>
    <source>
        <strain evidence="2 3">D78</strain>
    </source>
</reference>
<protein>
    <submittedName>
        <fullName evidence="2">Uncharacterized protein</fullName>
    </submittedName>
</protein>
<dbReference type="Proteomes" id="UP001279642">
    <property type="component" value="Unassembled WGS sequence"/>
</dbReference>
<evidence type="ECO:0000313" key="3">
    <source>
        <dbReference type="Proteomes" id="UP001279642"/>
    </source>
</evidence>
<organism evidence="2 3">
    <name type="scientific">Dongia soli</name>
    <dbReference type="NCBI Taxonomy" id="600628"/>
    <lineage>
        <taxon>Bacteria</taxon>
        <taxon>Pseudomonadati</taxon>
        <taxon>Pseudomonadota</taxon>
        <taxon>Alphaproteobacteria</taxon>
        <taxon>Rhodospirillales</taxon>
        <taxon>Dongiaceae</taxon>
        <taxon>Dongia</taxon>
    </lineage>
</organism>
<evidence type="ECO:0000256" key="1">
    <source>
        <dbReference type="SAM" id="MobiDB-lite"/>
    </source>
</evidence>
<dbReference type="RefSeq" id="WP_320508520.1">
    <property type="nucleotide sequence ID" value="NZ_JAXCLW010000002.1"/>
</dbReference>
<comment type="caution">
    <text evidence="2">The sequence shown here is derived from an EMBL/GenBank/DDBJ whole genome shotgun (WGS) entry which is preliminary data.</text>
</comment>
<dbReference type="EMBL" id="JAXCLW010000002">
    <property type="protein sequence ID" value="MDY0883486.1"/>
    <property type="molecule type" value="Genomic_DNA"/>
</dbReference>
<sequence length="303" mass="33980">MARNRELRDFSQLEREFELEMEDAGSIEQEFDDMESDEEFEEDEADDEAFELDEQFEQDEEFESVDDESGDASGQDQEYVERFLEIAAREFESESEVDQAMNEVLDDMSREYLFGGLVRGIKKLSKNKILRSLAKKGLKYAAGKFFPGVEAAMQLAKGNVKGALLNIGKQALGTVVPGGTATLDAVKSLGLAASEYPERNQQAWENYVTLAREAYEYLADNVTENADRPAEAARLANNAMRHAITRAQSRAASMRRLPGRGMRRRGRHGYATSLGQTVQHGQARVIRLKVAPGQRIKLIIIGR</sequence>
<evidence type="ECO:0000313" key="2">
    <source>
        <dbReference type="EMBL" id="MDY0883486.1"/>
    </source>
</evidence>
<proteinExistence type="predicted"/>
<accession>A0ABU5EAW4</accession>
<feature type="compositionally biased region" description="Acidic residues" evidence="1">
    <location>
        <begin position="19"/>
        <end position="70"/>
    </location>
</feature>
<feature type="region of interest" description="Disordered" evidence="1">
    <location>
        <begin position="19"/>
        <end position="74"/>
    </location>
</feature>
<gene>
    <name evidence="2" type="ORF">SMD27_11575</name>
</gene>
<name>A0ABU5EAW4_9PROT</name>